<feature type="compositionally biased region" description="Polar residues" evidence="1">
    <location>
        <begin position="418"/>
        <end position="431"/>
    </location>
</feature>
<dbReference type="SMART" id="SM00516">
    <property type="entry name" value="SEC14"/>
    <property type="match status" value="1"/>
</dbReference>
<dbReference type="PROSITE" id="PS50191">
    <property type="entry name" value="CRAL_TRIO"/>
    <property type="match status" value="1"/>
</dbReference>
<evidence type="ECO:0000313" key="5">
    <source>
        <dbReference type="Proteomes" id="UP000037923"/>
    </source>
</evidence>
<feature type="region of interest" description="Disordered" evidence="1">
    <location>
        <begin position="364"/>
        <end position="431"/>
    </location>
</feature>
<dbReference type="Pfam" id="PF00650">
    <property type="entry name" value="CRAL_TRIO"/>
    <property type="match status" value="1"/>
</dbReference>
<dbReference type="EMBL" id="LGTL01000009">
    <property type="protein sequence ID" value="KPA79905.1"/>
    <property type="molecule type" value="Genomic_DNA"/>
</dbReference>
<dbReference type="InterPro" id="IPR001251">
    <property type="entry name" value="CRAL-TRIO_dom"/>
</dbReference>
<dbReference type="VEuPathDB" id="TriTrypDB:LpyrH10_09_0680"/>
<feature type="compositionally biased region" description="Polar residues" evidence="1">
    <location>
        <begin position="379"/>
        <end position="404"/>
    </location>
</feature>
<proteinExistence type="predicted"/>
<evidence type="ECO:0000259" key="2">
    <source>
        <dbReference type="PROSITE" id="PS50191"/>
    </source>
</evidence>
<dbReference type="Pfam" id="PF01302">
    <property type="entry name" value="CAP_GLY"/>
    <property type="match status" value="1"/>
</dbReference>
<dbReference type="EMBL" id="LGTL01000009">
    <property type="protein sequence ID" value="KPA79904.1"/>
    <property type="molecule type" value="Genomic_DNA"/>
</dbReference>
<name>A0A0M9G0K8_LEPPY</name>
<dbReference type="RefSeq" id="XP_015658343.1">
    <property type="nucleotide sequence ID" value="XM_015802827.1"/>
</dbReference>
<dbReference type="SUPFAM" id="SSF52087">
    <property type="entry name" value="CRAL/TRIO domain"/>
    <property type="match status" value="1"/>
</dbReference>
<dbReference type="InterPro" id="IPR000938">
    <property type="entry name" value="CAP-Gly_domain"/>
</dbReference>
<dbReference type="Proteomes" id="UP000037923">
    <property type="component" value="Unassembled WGS sequence"/>
</dbReference>
<dbReference type="Gene3D" id="3.40.525.10">
    <property type="entry name" value="CRAL-TRIO lipid binding domain"/>
    <property type="match status" value="1"/>
</dbReference>
<organism evidence="4 5">
    <name type="scientific">Leptomonas pyrrhocoris</name>
    <name type="common">Firebug parasite</name>
    <dbReference type="NCBI Taxonomy" id="157538"/>
    <lineage>
        <taxon>Eukaryota</taxon>
        <taxon>Discoba</taxon>
        <taxon>Euglenozoa</taxon>
        <taxon>Kinetoplastea</taxon>
        <taxon>Metakinetoplastina</taxon>
        <taxon>Trypanosomatida</taxon>
        <taxon>Trypanosomatidae</taxon>
        <taxon>Leishmaniinae</taxon>
        <taxon>Leptomonas</taxon>
    </lineage>
</organism>
<dbReference type="SUPFAM" id="SSF74924">
    <property type="entry name" value="Cap-Gly domain"/>
    <property type="match status" value="1"/>
</dbReference>
<dbReference type="InterPro" id="IPR036865">
    <property type="entry name" value="CRAL-TRIO_dom_sf"/>
</dbReference>
<dbReference type="PROSITE" id="PS50245">
    <property type="entry name" value="CAP_GLY_2"/>
    <property type="match status" value="1"/>
</dbReference>
<dbReference type="AlphaFoldDB" id="A0A0M9G0K8"/>
<dbReference type="Gene3D" id="2.30.30.190">
    <property type="entry name" value="CAP Gly-rich-like domain"/>
    <property type="match status" value="1"/>
</dbReference>
<dbReference type="OrthoDB" id="1434354at2759"/>
<dbReference type="InterPro" id="IPR051026">
    <property type="entry name" value="PI/PC_transfer"/>
</dbReference>
<sequence>MSISVSLSFDHAKVGMRVQDYWGRTGTIRWSGKLEKKDNPPNKETGKHFGVEYDEESENPLRSDGTWGSRRYFTCEPKKGCLVKPGEIYPEINDERVTMLRERFGERVASWHDFELVKFCIARRFEMDKVYEMLEKHLHWREVFQPSAEEYFPQTIKDDYPCGYTGTTDYDENLIYCERPSNAGHCHPSEFVRKYTLPVIGRWHACGMEMGKLRMRATDYHCKRVCYVVDLLNVKAMTRPMIGFAQTLATVEQDNYPENLGRVFIVNCPAFFRFAWKLVKIFIDERTNKKINFCAQGNAVEAMKKVMPESEIPNFCGGTSNKWMETAGGIIGSTDPANAWRGAGYSLPNMTDEELKEMQVKLADENESPIESFREGETPTATRSVGSDFGSNAAASTTNGSPNVNEPRMRKDGAYGPSDTNGKASPNEASR</sequence>
<dbReference type="SUPFAM" id="SSF46938">
    <property type="entry name" value="CRAL/TRIO N-terminal domain"/>
    <property type="match status" value="1"/>
</dbReference>
<dbReference type="GeneID" id="26905259"/>
<feature type="domain" description="CAP-Gly" evidence="3">
    <location>
        <begin position="39"/>
        <end position="84"/>
    </location>
</feature>
<dbReference type="CDD" id="cd00170">
    <property type="entry name" value="SEC14"/>
    <property type="match status" value="1"/>
</dbReference>
<evidence type="ECO:0000259" key="3">
    <source>
        <dbReference type="PROSITE" id="PS50245"/>
    </source>
</evidence>
<dbReference type="RefSeq" id="XP_015658344.1">
    <property type="nucleotide sequence ID" value="XM_015802828.1"/>
</dbReference>
<feature type="domain" description="CRAL-TRIO" evidence="2">
    <location>
        <begin position="152"/>
        <end position="324"/>
    </location>
</feature>
<protein>
    <submittedName>
        <fullName evidence="4">Sec14 cytosolic factor</fullName>
    </submittedName>
</protein>
<gene>
    <name evidence="4" type="ORF">ABB37_04968</name>
</gene>
<accession>A0A0M9G0K8</accession>
<dbReference type="InterPro" id="IPR036273">
    <property type="entry name" value="CRAL/TRIO_N_dom_sf"/>
</dbReference>
<dbReference type="InterPro" id="IPR036859">
    <property type="entry name" value="CAP-Gly_dom_sf"/>
</dbReference>
<evidence type="ECO:0000313" key="4">
    <source>
        <dbReference type="EMBL" id="KPA79905.1"/>
    </source>
</evidence>
<evidence type="ECO:0000256" key="1">
    <source>
        <dbReference type="SAM" id="MobiDB-lite"/>
    </source>
</evidence>
<dbReference type="SMART" id="SM01052">
    <property type="entry name" value="CAP_GLY"/>
    <property type="match status" value="1"/>
</dbReference>
<comment type="caution">
    <text evidence="4">The sequence shown here is derived from an EMBL/GenBank/DDBJ whole genome shotgun (WGS) entry which is preliminary data.</text>
</comment>
<dbReference type="OMA" id="YCERPGN"/>
<dbReference type="PANTHER" id="PTHR45657:SF1">
    <property type="entry name" value="CRAL-TRIO DOMAIN-CONTAINING PROTEIN YKL091C-RELATED"/>
    <property type="match status" value="1"/>
</dbReference>
<keyword evidence="5" id="KW-1185">Reference proteome</keyword>
<dbReference type="PANTHER" id="PTHR45657">
    <property type="entry name" value="CRAL-TRIO DOMAIN-CONTAINING PROTEIN YKL091C-RELATED"/>
    <property type="match status" value="1"/>
</dbReference>
<reference evidence="4 5" key="1">
    <citation type="submission" date="2015-07" db="EMBL/GenBank/DDBJ databases">
        <title>High-quality genome of monoxenous trypanosomatid Leptomonas pyrrhocoris.</title>
        <authorList>
            <person name="Flegontov P."/>
            <person name="Butenko A."/>
            <person name="Firsov S."/>
            <person name="Vlcek C."/>
            <person name="Logacheva M.D."/>
            <person name="Field M."/>
            <person name="Filatov D."/>
            <person name="Flegontova O."/>
            <person name="Gerasimov E."/>
            <person name="Jackson A.P."/>
            <person name="Kelly S."/>
            <person name="Opperdoes F."/>
            <person name="O'Reilly A."/>
            <person name="Votypka J."/>
            <person name="Yurchenko V."/>
            <person name="Lukes J."/>
        </authorList>
    </citation>
    <scope>NUCLEOTIDE SEQUENCE [LARGE SCALE GENOMIC DNA]</scope>
    <source>
        <strain evidence="4">H10</strain>
    </source>
</reference>